<feature type="transmembrane region" description="Helical" evidence="1">
    <location>
        <begin position="130"/>
        <end position="154"/>
    </location>
</feature>
<organism evidence="2 3">
    <name type="scientific">Mesorhabditis belari</name>
    <dbReference type="NCBI Taxonomy" id="2138241"/>
    <lineage>
        <taxon>Eukaryota</taxon>
        <taxon>Metazoa</taxon>
        <taxon>Ecdysozoa</taxon>
        <taxon>Nematoda</taxon>
        <taxon>Chromadorea</taxon>
        <taxon>Rhabditida</taxon>
        <taxon>Rhabditina</taxon>
        <taxon>Rhabditomorpha</taxon>
        <taxon>Rhabditoidea</taxon>
        <taxon>Rhabditidae</taxon>
        <taxon>Mesorhabditinae</taxon>
        <taxon>Mesorhabditis</taxon>
    </lineage>
</organism>
<keyword evidence="1" id="KW-0472">Membrane</keyword>
<accession>A0AAF3FB05</accession>
<dbReference type="Proteomes" id="UP000887575">
    <property type="component" value="Unassembled WGS sequence"/>
</dbReference>
<feature type="transmembrane region" description="Helical" evidence="1">
    <location>
        <begin position="86"/>
        <end position="110"/>
    </location>
</feature>
<dbReference type="AlphaFoldDB" id="A0AAF3FB05"/>
<keyword evidence="1" id="KW-1133">Transmembrane helix</keyword>
<evidence type="ECO:0000313" key="3">
    <source>
        <dbReference type="WBParaSite" id="MBELARI_LOCUS4084"/>
    </source>
</evidence>
<keyword evidence="2" id="KW-1185">Reference proteome</keyword>
<protein>
    <submittedName>
        <fullName evidence="3">Uncharacterized protein</fullName>
    </submittedName>
</protein>
<keyword evidence="1" id="KW-0812">Transmembrane</keyword>
<evidence type="ECO:0000313" key="2">
    <source>
        <dbReference type="Proteomes" id="UP000887575"/>
    </source>
</evidence>
<dbReference type="WBParaSite" id="MBELARI_LOCUS4084">
    <property type="protein sequence ID" value="MBELARI_LOCUS4084"/>
    <property type="gene ID" value="MBELARI_LOCUS4084"/>
</dbReference>
<reference evidence="3" key="1">
    <citation type="submission" date="2024-02" db="UniProtKB">
        <authorList>
            <consortium name="WormBaseParasite"/>
        </authorList>
    </citation>
    <scope>IDENTIFICATION</scope>
</reference>
<evidence type="ECO:0000256" key="1">
    <source>
        <dbReference type="SAM" id="Phobius"/>
    </source>
</evidence>
<sequence length="195" mass="21728">MPYVMVISISASDSRCYGVDVEDSAQIFIPILKKRFPTQNPNLPERFFHIVNTTPTEILNIAEKGGLKVISSSAATNQASDQCSPILVGFSLLLGTFYMLGPAMFATFFIERIVAMLKVDTYERIHYQPFILTMAIVSTVFALTVASVYTFGWYERLALDLLVLKNAFKTTFCPTAALALYSKLEGIVKDEVRES</sequence>
<name>A0AAF3FB05_9BILA</name>
<proteinExistence type="predicted"/>